<dbReference type="GO" id="GO:0005737">
    <property type="term" value="C:cytoplasm"/>
    <property type="evidence" value="ECO:0007669"/>
    <property type="project" value="TreeGrafter"/>
</dbReference>
<dbReference type="EMBL" id="CAEZYY010000009">
    <property type="protein sequence ID" value="CAB4749887.1"/>
    <property type="molecule type" value="Genomic_DNA"/>
</dbReference>
<reference evidence="6" key="1">
    <citation type="submission" date="2020-05" db="EMBL/GenBank/DDBJ databases">
        <authorList>
            <person name="Chiriac C."/>
            <person name="Salcher M."/>
            <person name="Ghai R."/>
            <person name="Kavagutti S V."/>
        </authorList>
    </citation>
    <scope>NUCLEOTIDE SEQUENCE</scope>
</reference>
<dbReference type="GO" id="GO:0045454">
    <property type="term" value="P:cell redox homeostasis"/>
    <property type="evidence" value="ECO:0007669"/>
    <property type="project" value="TreeGrafter"/>
</dbReference>
<dbReference type="EMBL" id="CAFBQP010000019">
    <property type="protein sequence ID" value="CAB5057205.1"/>
    <property type="molecule type" value="Genomic_DNA"/>
</dbReference>
<dbReference type="Gene3D" id="3.40.30.10">
    <property type="entry name" value="Glutaredoxin"/>
    <property type="match status" value="1"/>
</dbReference>
<dbReference type="GO" id="GO:0034599">
    <property type="term" value="P:cellular response to oxidative stress"/>
    <property type="evidence" value="ECO:0007669"/>
    <property type="project" value="InterPro"/>
</dbReference>
<evidence type="ECO:0000313" key="7">
    <source>
        <dbReference type="EMBL" id="CAB4749887.1"/>
    </source>
</evidence>
<keyword evidence="2" id="KW-0049">Antioxidant</keyword>
<dbReference type="SUPFAM" id="SSF52833">
    <property type="entry name" value="Thioredoxin-like"/>
    <property type="match status" value="1"/>
</dbReference>
<evidence type="ECO:0000313" key="8">
    <source>
        <dbReference type="EMBL" id="CAB5057205.1"/>
    </source>
</evidence>
<dbReference type="PANTHER" id="PTHR10430:SF16">
    <property type="entry name" value="PEROXIREDOXIN-5, MITOCHONDRIAL"/>
    <property type="match status" value="1"/>
</dbReference>
<sequence length="159" mass="16493">MSIKVGDRIPDVQVHVLENGMPKPVSTAGVLGSGRVVLFAVPGAFTPGCSKVHLPGYVQHGAELKAKGVDKIVCISVNDAWTMDAWAESQGASDIVMLGDGSGTFTEAMGLTFDGSGFGLGIRSQRYSALLENGIVKELNVEAGAGVDVSACEVMLKKV</sequence>
<dbReference type="InterPro" id="IPR013740">
    <property type="entry name" value="Redoxin"/>
</dbReference>
<dbReference type="InterPro" id="IPR036249">
    <property type="entry name" value="Thioredoxin-like_sf"/>
</dbReference>
<dbReference type="GO" id="GO:0042744">
    <property type="term" value="P:hydrogen peroxide catabolic process"/>
    <property type="evidence" value="ECO:0007669"/>
    <property type="project" value="TreeGrafter"/>
</dbReference>
<dbReference type="FunFam" id="3.40.30.10:FF:000020">
    <property type="entry name" value="Peroxiredoxin"/>
    <property type="match status" value="1"/>
</dbReference>
<proteinExistence type="predicted"/>
<dbReference type="PROSITE" id="PS51352">
    <property type="entry name" value="THIOREDOXIN_2"/>
    <property type="match status" value="1"/>
</dbReference>
<protein>
    <submittedName>
        <fullName evidence="6">Unannotated protein</fullName>
    </submittedName>
</protein>
<accession>A0A6J6PDT1</accession>
<evidence type="ECO:0000313" key="6">
    <source>
        <dbReference type="EMBL" id="CAB4696879.1"/>
    </source>
</evidence>
<dbReference type="GO" id="GO:0008379">
    <property type="term" value="F:thioredoxin peroxidase activity"/>
    <property type="evidence" value="ECO:0007669"/>
    <property type="project" value="InterPro"/>
</dbReference>
<organism evidence="6">
    <name type="scientific">freshwater metagenome</name>
    <dbReference type="NCBI Taxonomy" id="449393"/>
    <lineage>
        <taxon>unclassified sequences</taxon>
        <taxon>metagenomes</taxon>
        <taxon>ecological metagenomes</taxon>
    </lineage>
</organism>
<name>A0A6J6PDT1_9ZZZZ</name>
<dbReference type="CDD" id="cd03013">
    <property type="entry name" value="PRX5_like"/>
    <property type="match status" value="1"/>
</dbReference>
<evidence type="ECO:0000259" key="5">
    <source>
        <dbReference type="PROSITE" id="PS51352"/>
    </source>
</evidence>
<dbReference type="PANTHER" id="PTHR10430">
    <property type="entry name" value="PEROXIREDOXIN"/>
    <property type="match status" value="1"/>
</dbReference>
<keyword evidence="1" id="KW-0575">Peroxidase</keyword>
<evidence type="ECO:0000256" key="3">
    <source>
        <dbReference type="ARBA" id="ARBA00023002"/>
    </source>
</evidence>
<dbReference type="Pfam" id="PF08534">
    <property type="entry name" value="Redoxin"/>
    <property type="match status" value="1"/>
</dbReference>
<evidence type="ECO:0000256" key="1">
    <source>
        <dbReference type="ARBA" id="ARBA00022559"/>
    </source>
</evidence>
<keyword evidence="3" id="KW-0560">Oxidoreductase</keyword>
<evidence type="ECO:0000256" key="4">
    <source>
        <dbReference type="ARBA" id="ARBA00023284"/>
    </source>
</evidence>
<keyword evidence="4" id="KW-0676">Redox-active center</keyword>
<evidence type="ECO:0000256" key="2">
    <source>
        <dbReference type="ARBA" id="ARBA00022862"/>
    </source>
</evidence>
<dbReference type="InterPro" id="IPR013766">
    <property type="entry name" value="Thioredoxin_domain"/>
</dbReference>
<dbReference type="AlphaFoldDB" id="A0A6J6PDT1"/>
<dbReference type="EMBL" id="CAEZXX010000013">
    <property type="protein sequence ID" value="CAB4696879.1"/>
    <property type="molecule type" value="Genomic_DNA"/>
</dbReference>
<feature type="domain" description="Thioredoxin" evidence="5">
    <location>
        <begin position="3"/>
        <end position="159"/>
    </location>
</feature>
<dbReference type="InterPro" id="IPR037944">
    <property type="entry name" value="PRX5-like"/>
</dbReference>
<gene>
    <name evidence="6" type="ORF">UFOPK2602_00347</name>
    <name evidence="7" type="ORF">UFOPK2806_00950</name>
    <name evidence="8" type="ORF">UFOPK4306_00676</name>
</gene>